<dbReference type="STRING" id="1764295.A0A5B8MEY3"/>
<dbReference type="InterPro" id="IPR033362">
    <property type="entry name" value="SSNA1_fam"/>
</dbReference>
<feature type="coiled-coil region" evidence="1">
    <location>
        <begin position="8"/>
        <end position="60"/>
    </location>
</feature>
<dbReference type="Proteomes" id="UP000316726">
    <property type="component" value="Chromosome 2"/>
</dbReference>
<accession>A0A5B8MEY3</accession>
<sequence length="111" mass="12819">MASQGAQLQNYNNELVKCIEDLREKREEINRTLASDEQEKAKIQNDLAILTRRLAHLNEKLSRQIASRNEYDRTIQETEAAYSKILESSQTLLTVLKRETVNIAKKRQSSS</sequence>
<evidence type="ECO:0000313" key="2">
    <source>
        <dbReference type="EMBL" id="QDZ18724.1"/>
    </source>
</evidence>
<keyword evidence="2" id="KW-0282">Flagellum</keyword>
<keyword evidence="3" id="KW-1185">Reference proteome</keyword>
<keyword evidence="1" id="KW-0175">Coiled coil</keyword>
<evidence type="ECO:0000256" key="1">
    <source>
        <dbReference type="SAM" id="Coils"/>
    </source>
</evidence>
<proteinExistence type="predicted"/>
<dbReference type="OrthoDB" id="295355at2759"/>
<dbReference type="PANTHER" id="PTHR28661">
    <property type="entry name" value="SJOEGREN SYNDROME NUCLEAR AUTOANTIGEN 1"/>
    <property type="match status" value="1"/>
</dbReference>
<reference evidence="2 3" key="1">
    <citation type="submission" date="2018-07" db="EMBL/GenBank/DDBJ databases">
        <title>The complete nuclear genome of the prasinophyte Chloropicon primus (CCMP1205).</title>
        <authorList>
            <person name="Pombert J.-F."/>
            <person name="Otis C."/>
            <person name="Turmel M."/>
            <person name="Lemieux C."/>
        </authorList>
    </citation>
    <scope>NUCLEOTIDE SEQUENCE [LARGE SCALE GENOMIC DNA]</scope>
    <source>
        <strain evidence="2 3">CCMP1205</strain>
    </source>
</reference>
<organism evidence="2 3">
    <name type="scientific">Chloropicon primus</name>
    <dbReference type="NCBI Taxonomy" id="1764295"/>
    <lineage>
        <taxon>Eukaryota</taxon>
        <taxon>Viridiplantae</taxon>
        <taxon>Chlorophyta</taxon>
        <taxon>Chloropicophyceae</taxon>
        <taxon>Chloropicales</taxon>
        <taxon>Chloropicaceae</taxon>
        <taxon>Chloropicon</taxon>
    </lineage>
</organism>
<dbReference type="PANTHER" id="PTHR28661:SF1">
    <property type="entry name" value="MICROTUBULE NUCLEATION FACTOR SSNA1"/>
    <property type="match status" value="1"/>
</dbReference>
<evidence type="ECO:0000313" key="3">
    <source>
        <dbReference type="Proteomes" id="UP000316726"/>
    </source>
</evidence>
<gene>
    <name evidence="2" type="ORF">A3770_02p12420</name>
</gene>
<dbReference type="AlphaFoldDB" id="A0A5B8MEY3"/>
<keyword evidence="2" id="KW-0966">Cell projection</keyword>
<name>A0A5B8MEY3_9CHLO</name>
<keyword evidence="2" id="KW-0969">Cilium</keyword>
<dbReference type="GO" id="GO:0036064">
    <property type="term" value="C:ciliary basal body"/>
    <property type="evidence" value="ECO:0007669"/>
    <property type="project" value="TreeGrafter"/>
</dbReference>
<dbReference type="EMBL" id="CP031035">
    <property type="protein sequence ID" value="QDZ18724.1"/>
    <property type="molecule type" value="Genomic_DNA"/>
</dbReference>
<protein>
    <submittedName>
        <fullName evidence="2">Deflagellation inducible protein</fullName>
    </submittedName>
</protein>